<proteinExistence type="predicted"/>
<dbReference type="EMBL" id="AGNL01016084">
    <property type="protein sequence ID" value="EJK65269.1"/>
    <property type="molecule type" value="Genomic_DNA"/>
</dbReference>
<evidence type="ECO:0000256" key="1">
    <source>
        <dbReference type="SAM" id="MobiDB-lite"/>
    </source>
</evidence>
<dbReference type="Proteomes" id="UP000266841">
    <property type="component" value="Unassembled WGS sequence"/>
</dbReference>
<feature type="compositionally biased region" description="Gly residues" evidence="1">
    <location>
        <begin position="19"/>
        <end position="31"/>
    </location>
</feature>
<protein>
    <submittedName>
        <fullName evidence="2">Uncharacterized protein</fullName>
    </submittedName>
</protein>
<feature type="non-terminal residue" evidence="2">
    <location>
        <position position="1"/>
    </location>
</feature>
<keyword evidence="3" id="KW-1185">Reference proteome</keyword>
<gene>
    <name evidence="2" type="ORF">THAOC_13890</name>
</gene>
<reference evidence="2 3" key="1">
    <citation type="journal article" date="2012" name="Genome Biol.">
        <title>Genome and low-iron response of an oceanic diatom adapted to chronic iron limitation.</title>
        <authorList>
            <person name="Lommer M."/>
            <person name="Specht M."/>
            <person name="Roy A.S."/>
            <person name="Kraemer L."/>
            <person name="Andreson R."/>
            <person name="Gutowska M.A."/>
            <person name="Wolf J."/>
            <person name="Bergner S.V."/>
            <person name="Schilhabel M.B."/>
            <person name="Klostermeier U.C."/>
            <person name="Beiko R.G."/>
            <person name="Rosenstiel P."/>
            <person name="Hippler M."/>
            <person name="Laroche J."/>
        </authorList>
    </citation>
    <scope>NUCLEOTIDE SEQUENCE [LARGE SCALE GENOMIC DNA]</scope>
    <source>
        <strain evidence="2 3">CCMP1005</strain>
    </source>
</reference>
<comment type="caution">
    <text evidence="2">The sequence shown here is derived from an EMBL/GenBank/DDBJ whole genome shotgun (WGS) entry which is preliminary data.</text>
</comment>
<accession>K0SJZ5</accession>
<sequence length="60" mass="5870">AIDKEDAEASTASLHRGHGGPVGAGLPGGEGLLLPGRVPPGRAGQCSHRQARCGGVSEDG</sequence>
<evidence type="ECO:0000313" key="2">
    <source>
        <dbReference type="EMBL" id="EJK65269.1"/>
    </source>
</evidence>
<organism evidence="2 3">
    <name type="scientific">Thalassiosira oceanica</name>
    <name type="common">Marine diatom</name>
    <dbReference type="NCBI Taxonomy" id="159749"/>
    <lineage>
        <taxon>Eukaryota</taxon>
        <taxon>Sar</taxon>
        <taxon>Stramenopiles</taxon>
        <taxon>Ochrophyta</taxon>
        <taxon>Bacillariophyta</taxon>
        <taxon>Coscinodiscophyceae</taxon>
        <taxon>Thalassiosirophycidae</taxon>
        <taxon>Thalassiosirales</taxon>
        <taxon>Thalassiosiraceae</taxon>
        <taxon>Thalassiosira</taxon>
    </lineage>
</organism>
<feature type="compositionally biased region" description="Low complexity" evidence="1">
    <location>
        <begin position="32"/>
        <end position="44"/>
    </location>
</feature>
<evidence type="ECO:0000313" key="3">
    <source>
        <dbReference type="Proteomes" id="UP000266841"/>
    </source>
</evidence>
<name>K0SJZ5_THAOC</name>
<feature type="region of interest" description="Disordered" evidence="1">
    <location>
        <begin position="1"/>
        <end position="60"/>
    </location>
</feature>
<dbReference type="AlphaFoldDB" id="K0SJZ5"/>